<comment type="caution">
    <text evidence="1">The sequence shown here is derived from an EMBL/GenBank/DDBJ whole genome shotgun (WGS) entry which is preliminary data.</text>
</comment>
<reference evidence="1" key="1">
    <citation type="submission" date="2023-06" db="EMBL/GenBank/DDBJ databases">
        <authorList>
            <person name="Kurt Z."/>
        </authorList>
    </citation>
    <scope>NUCLEOTIDE SEQUENCE</scope>
</reference>
<proteinExistence type="predicted"/>
<evidence type="ECO:0000313" key="3">
    <source>
        <dbReference type="Proteomes" id="UP001642409"/>
    </source>
</evidence>
<organism evidence="1">
    <name type="scientific">Hexamita inflata</name>
    <dbReference type="NCBI Taxonomy" id="28002"/>
    <lineage>
        <taxon>Eukaryota</taxon>
        <taxon>Metamonada</taxon>
        <taxon>Diplomonadida</taxon>
        <taxon>Hexamitidae</taxon>
        <taxon>Hexamitinae</taxon>
        <taxon>Hexamita</taxon>
    </lineage>
</organism>
<evidence type="ECO:0000313" key="1">
    <source>
        <dbReference type="EMBL" id="CAI9938223.1"/>
    </source>
</evidence>
<dbReference type="EMBL" id="CATOUU010000654">
    <property type="protein sequence ID" value="CAI9938223.1"/>
    <property type="molecule type" value="Genomic_DNA"/>
</dbReference>
<gene>
    <name evidence="2" type="ORF">HINF_LOCUS11361</name>
    <name evidence="1" type="ORF">HINF_LOCUS25868</name>
</gene>
<dbReference type="AlphaFoldDB" id="A0AA86PJ91"/>
<name>A0AA86PJ91_9EUKA</name>
<protein>
    <submittedName>
        <fullName evidence="2">Hypothetical_protein</fullName>
    </submittedName>
</protein>
<dbReference type="EMBL" id="CAXDID020000025">
    <property type="protein sequence ID" value="CAL5990475.1"/>
    <property type="molecule type" value="Genomic_DNA"/>
</dbReference>
<evidence type="ECO:0000313" key="2">
    <source>
        <dbReference type="EMBL" id="CAL5990475.1"/>
    </source>
</evidence>
<keyword evidence="3" id="KW-1185">Reference proteome</keyword>
<accession>A0AA86PJ91</accession>
<dbReference type="Proteomes" id="UP001642409">
    <property type="component" value="Unassembled WGS sequence"/>
</dbReference>
<sequence>MLVCQTQWPFKELSENECSRLNLKLRSRLSRTCEQTDSKKLEQLLKNCCFGLKCVLRFGLVNLKQQQYQTLIYHSFRHNGFIIIVRCDYLQFSLIQFMNSYVYGYKGTALQLN</sequence>
<reference evidence="2 3" key="2">
    <citation type="submission" date="2024-07" db="EMBL/GenBank/DDBJ databases">
        <authorList>
            <person name="Akdeniz Z."/>
        </authorList>
    </citation>
    <scope>NUCLEOTIDE SEQUENCE [LARGE SCALE GENOMIC DNA]</scope>
</reference>